<keyword evidence="4" id="KW-0645">Protease</keyword>
<feature type="transmembrane region" description="Helical" evidence="11">
    <location>
        <begin position="356"/>
        <end position="375"/>
    </location>
</feature>
<dbReference type="EMBL" id="CP000828">
    <property type="protein sequence ID" value="ABW26731.1"/>
    <property type="molecule type" value="Genomic_DNA"/>
</dbReference>
<dbReference type="InterPro" id="IPR044838">
    <property type="entry name" value="EGY1-like"/>
</dbReference>
<keyword evidence="7" id="KW-0809">Transit peptide</keyword>
<evidence type="ECO:0000256" key="1">
    <source>
        <dbReference type="ARBA" id="ARBA00001947"/>
    </source>
</evidence>
<comment type="subcellular location">
    <subcellularLocation>
        <location evidence="2">Membrane</location>
        <topology evidence="2">Multi-pass membrane protein</topology>
    </subcellularLocation>
</comment>
<keyword evidence="14" id="KW-1185">Reference proteome</keyword>
<feature type="transmembrane region" description="Helical" evidence="11">
    <location>
        <begin position="224"/>
        <end position="247"/>
    </location>
</feature>
<evidence type="ECO:0000256" key="5">
    <source>
        <dbReference type="ARBA" id="ARBA00022692"/>
    </source>
</evidence>
<feature type="transmembrane region" description="Helical" evidence="11">
    <location>
        <begin position="381"/>
        <end position="402"/>
    </location>
</feature>
<keyword evidence="6" id="KW-0378">Hydrolase</keyword>
<dbReference type="GO" id="GO:0016020">
    <property type="term" value="C:membrane"/>
    <property type="evidence" value="ECO:0007669"/>
    <property type="project" value="UniProtKB-SubCell"/>
</dbReference>
<evidence type="ECO:0000259" key="12">
    <source>
        <dbReference type="Pfam" id="PF02163"/>
    </source>
</evidence>
<dbReference type="Proteomes" id="UP000000268">
    <property type="component" value="Chromosome"/>
</dbReference>
<feature type="compositionally biased region" description="Pro residues" evidence="10">
    <location>
        <begin position="122"/>
        <end position="134"/>
    </location>
</feature>
<dbReference type="PANTHER" id="PTHR31412:SF0">
    <property type="entry name" value="ZINC METALLOPROTEASE EGY1, CHLOROPLASTIC-RELATED"/>
    <property type="match status" value="1"/>
</dbReference>
<dbReference type="CDD" id="cd06160">
    <property type="entry name" value="S2P-M50_like_2"/>
    <property type="match status" value="1"/>
</dbReference>
<dbReference type="STRING" id="329726.AM1_1710"/>
<feature type="transmembrane region" description="Helical" evidence="11">
    <location>
        <begin position="472"/>
        <end position="489"/>
    </location>
</feature>
<feature type="transmembrane region" description="Helical" evidence="11">
    <location>
        <begin position="44"/>
        <end position="73"/>
    </location>
</feature>
<keyword evidence="9 11" id="KW-0472">Membrane</keyword>
<evidence type="ECO:0000256" key="11">
    <source>
        <dbReference type="SAM" id="Phobius"/>
    </source>
</evidence>
<feature type="transmembrane region" description="Helical" evidence="11">
    <location>
        <begin position="325"/>
        <end position="344"/>
    </location>
</feature>
<feature type="transmembrane region" description="Helical" evidence="11">
    <location>
        <begin position="423"/>
        <end position="452"/>
    </location>
</feature>
<accession>B0CB92</accession>
<evidence type="ECO:0000313" key="13">
    <source>
        <dbReference type="EMBL" id="ABW26731.1"/>
    </source>
</evidence>
<evidence type="ECO:0000256" key="4">
    <source>
        <dbReference type="ARBA" id="ARBA00022670"/>
    </source>
</evidence>
<dbReference type="KEGG" id="amr:AM1_1710"/>
<name>B0CB92_ACAM1</name>
<protein>
    <submittedName>
        <fullName evidence="13">Peptidase, M50 family</fullName>
    </submittedName>
</protein>
<keyword evidence="8 11" id="KW-1133">Transmembrane helix</keyword>
<evidence type="ECO:0000256" key="3">
    <source>
        <dbReference type="ARBA" id="ARBA00007931"/>
    </source>
</evidence>
<evidence type="ECO:0000256" key="2">
    <source>
        <dbReference type="ARBA" id="ARBA00004141"/>
    </source>
</evidence>
<feature type="domain" description="Peptidase M50" evidence="12">
    <location>
        <begin position="264"/>
        <end position="434"/>
    </location>
</feature>
<dbReference type="HOGENOM" id="CLU_028221_2_0_3"/>
<evidence type="ECO:0000256" key="6">
    <source>
        <dbReference type="ARBA" id="ARBA00022801"/>
    </source>
</evidence>
<sequence length="501" mass="54004">MTGLLFLAAFIILGVGYQRARPMGKIGVLAWLQSLVLMGPWLLMFGLLSLGITLNLASVLLMVVLSVSLYIILGRRLRSLANQDSQQIRPPNTPDRSSTESAAAPSPDPLIANSKDPDSKPPEVPPTTIAPPPISADDLKSIQGIFGIDTFFATETIPYQDGVIIQGNLRGDAPTVHSELTQQLESRLPEQYRLFLVENTDEKPIVIVLPRRNDPKVGGWTQKLFATILSLATIGSCLITGAFLLSFNLVEQPERLSEALPIGLGLVGVLVAHEVGHQISAQRYQVRLSWPFPFPALQIGSFGVFNRFESLLPNRQSLFDIAFSGPAAGGLFSLTLLILGLILSPSSPILPLDISFLRGSILVGMLARLFLGDTLQVSSVLVHPLVGVGWIGLVITALNLMPAGSLDGGRIIQAIYGRKIARLSTWITLVVLALIAIANPIALYWAIIILLLQRDLERPSLNELTEPDDTRAALGLAALFIMVAILMPLSPSLATRIGIGT</sequence>
<organism evidence="13 14">
    <name type="scientific">Acaryochloris marina (strain MBIC 11017)</name>
    <dbReference type="NCBI Taxonomy" id="329726"/>
    <lineage>
        <taxon>Bacteria</taxon>
        <taxon>Bacillati</taxon>
        <taxon>Cyanobacteriota</taxon>
        <taxon>Cyanophyceae</taxon>
        <taxon>Acaryochloridales</taxon>
        <taxon>Acaryochloridaceae</taxon>
        <taxon>Acaryochloris</taxon>
    </lineage>
</organism>
<evidence type="ECO:0000256" key="10">
    <source>
        <dbReference type="SAM" id="MobiDB-lite"/>
    </source>
</evidence>
<dbReference type="RefSeq" id="WP_012162248.1">
    <property type="nucleotide sequence ID" value="NC_009925.1"/>
</dbReference>
<evidence type="ECO:0000256" key="8">
    <source>
        <dbReference type="ARBA" id="ARBA00022989"/>
    </source>
</evidence>
<dbReference type="Pfam" id="PF02163">
    <property type="entry name" value="Peptidase_M50"/>
    <property type="match status" value="1"/>
</dbReference>
<dbReference type="eggNOG" id="COG1994">
    <property type="taxonomic scope" value="Bacteria"/>
</dbReference>
<dbReference type="PANTHER" id="PTHR31412">
    <property type="entry name" value="ZINC METALLOPROTEASE EGY1"/>
    <property type="match status" value="1"/>
</dbReference>
<evidence type="ECO:0000313" key="14">
    <source>
        <dbReference type="Proteomes" id="UP000000268"/>
    </source>
</evidence>
<evidence type="ECO:0000256" key="9">
    <source>
        <dbReference type="ARBA" id="ARBA00023136"/>
    </source>
</evidence>
<dbReference type="OrthoDB" id="494312at2"/>
<feature type="compositionally biased region" description="Polar residues" evidence="10">
    <location>
        <begin position="83"/>
        <end position="101"/>
    </location>
</feature>
<keyword evidence="5 11" id="KW-0812">Transmembrane</keyword>
<dbReference type="AlphaFoldDB" id="B0CB92"/>
<dbReference type="InterPro" id="IPR008915">
    <property type="entry name" value="Peptidase_M50"/>
</dbReference>
<dbReference type="GO" id="GO:0006508">
    <property type="term" value="P:proteolysis"/>
    <property type="evidence" value="ECO:0007669"/>
    <property type="project" value="UniProtKB-KW"/>
</dbReference>
<comment type="cofactor">
    <cofactor evidence="1">
        <name>Zn(2+)</name>
        <dbReference type="ChEBI" id="CHEBI:29105"/>
    </cofactor>
</comment>
<evidence type="ECO:0000256" key="7">
    <source>
        <dbReference type="ARBA" id="ARBA00022946"/>
    </source>
</evidence>
<dbReference type="GO" id="GO:0008233">
    <property type="term" value="F:peptidase activity"/>
    <property type="evidence" value="ECO:0007669"/>
    <property type="project" value="UniProtKB-KW"/>
</dbReference>
<feature type="region of interest" description="Disordered" evidence="10">
    <location>
        <begin position="83"/>
        <end position="134"/>
    </location>
</feature>
<reference evidence="13 14" key="1">
    <citation type="journal article" date="2008" name="Proc. Natl. Acad. Sci. U.S.A.">
        <title>Niche adaptation and genome expansion in the chlorophyll d-producing cyanobacterium Acaryochloris marina.</title>
        <authorList>
            <person name="Swingley W.D."/>
            <person name="Chen M."/>
            <person name="Cheung P.C."/>
            <person name="Conrad A.L."/>
            <person name="Dejesa L.C."/>
            <person name="Hao J."/>
            <person name="Honchak B.M."/>
            <person name="Karbach L.E."/>
            <person name="Kurdoglu A."/>
            <person name="Lahiri S."/>
            <person name="Mastrian S.D."/>
            <person name="Miyashita H."/>
            <person name="Page L."/>
            <person name="Ramakrishna P."/>
            <person name="Satoh S."/>
            <person name="Sattley W.M."/>
            <person name="Shimada Y."/>
            <person name="Taylor H.L."/>
            <person name="Tomo T."/>
            <person name="Tsuchiya T."/>
            <person name="Wang Z.T."/>
            <person name="Raymond J."/>
            <person name="Mimuro M."/>
            <person name="Blankenship R.E."/>
            <person name="Touchman J.W."/>
        </authorList>
    </citation>
    <scope>NUCLEOTIDE SEQUENCE [LARGE SCALE GENOMIC DNA]</scope>
    <source>
        <strain evidence="14">MBIC 11017</strain>
    </source>
</reference>
<proteinExistence type="inferred from homology"/>
<comment type="similarity">
    <text evidence="3">Belongs to the peptidase M50B family.</text>
</comment>
<gene>
    <name evidence="13" type="ordered locus">AM1_1710</name>
</gene>